<evidence type="ECO:0000313" key="3">
    <source>
        <dbReference type="Proteomes" id="UP001590950"/>
    </source>
</evidence>
<proteinExistence type="predicted"/>
<evidence type="ECO:0000256" key="1">
    <source>
        <dbReference type="SAM" id="MobiDB-lite"/>
    </source>
</evidence>
<sequence>MPDWRDASPNYISYASSPHKSEAPHAYLSLDAVVNLNYEVGEFGRSINETPPRSRFDRRRRMRRVVEVESSSSSSSSSSSASSSSLGEDERGEGWKPRGGPEADEPVRETNEIPESVENKSIGVAGDDDTAGGREMNADDEAGSMVEASVHETIFEAVGDAVDDSDIVDQGPSAKGKEEKGTRAGEDAIMMRAPGKRVSQGFVG</sequence>
<gene>
    <name evidence="2" type="ORF">N7G274_002806</name>
</gene>
<feature type="compositionally biased region" description="Low complexity" evidence="1">
    <location>
        <begin position="70"/>
        <end position="85"/>
    </location>
</feature>
<evidence type="ECO:0000313" key="2">
    <source>
        <dbReference type="EMBL" id="KAL2045031.1"/>
    </source>
</evidence>
<feature type="compositionally biased region" description="Basic and acidic residues" evidence="1">
    <location>
        <begin position="88"/>
        <end position="111"/>
    </location>
</feature>
<feature type="compositionally biased region" description="Basic and acidic residues" evidence="1">
    <location>
        <begin position="175"/>
        <end position="186"/>
    </location>
</feature>
<comment type="caution">
    <text evidence="2">The sequence shown here is derived from an EMBL/GenBank/DDBJ whole genome shotgun (WGS) entry which is preliminary data.</text>
</comment>
<dbReference type="Proteomes" id="UP001590950">
    <property type="component" value="Unassembled WGS sequence"/>
</dbReference>
<protein>
    <submittedName>
        <fullName evidence="2">Uncharacterized protein</fullName>
    </submittedName>
</protein>
<organism evidence="2 3">
    <name type="scientific">Stereocaulon virgatum</name>
    <dbReference type="NCBI Taxonomy" id="373712"/>
    <lineage>
        <taxon>Eukaryota</taxon>
        <taxon>Fungi</taxon>
        <taxon>Dikarya</taxon>
        <taxon>Ascomycota</taxon>
        <taxon>Pezizomycotina</taxon>
        <taxon>Lecanoromycetes</taxon>
        <taxon>OSLEUM clade</taxon>
        <taxon>Lecanoromycetidae</taxon>
        <taxon>Lecanorales</taxon>
        <taxon>Lecanorineae</taxon>
        <taxon>Stereocaulaceae</taxon>
        <taxon>Stereocaulon</taxon>
    </lineage>
</organism>
<feature type="region of interest" description="Disordered" evidence="1">
    <location>
        <begin position="161"/>
        <end position="188"/>
    </location>
</feature>
<name>A0ABR4AJP3_9LECA</name>
<keyword evidence="3" id="KW-1185">Reference proteome</keyword>
<reference evidence="2 3" key="1">
    <citation type="submission" date="2024-09" db="EMBL/GenBank/DDBJ databases">
        <title>Rethinking Asexuality: The Enigmatic Case of Functional Sexual Genes in Lepraria (Stereocaulaceae).</title>
        <authorList>
            <person name="Doellman M."/>
            <person name="Sun Y."/>
            <person name="Barcenas-Pena A."/>
            <person name="Lumbsch H.T."/>
            <person name="Grewe F."/>
        </authorList>
    </citation>
    <scope>NUCLEOTIDE SEQUENCE [LARGE SCALE GENOMIC DNA]</scope>
    <source>
        <strain evidence="2 3">Mercado 3170</strain>
    </source>
</reference>
<dbReference type="EMBL" id="JBEFKJ010000008">
    <property type="protein sequence ID" value="KAL2045031.1"/>
    <property type="molecule type" value="Genomic_DNA"/>
</dbReference>
<accession>A0ABR4AJP3</accession>
<feature type="region of interest" description="Disordered" evidence="1">
    <location>
        <begin position="41"/>
        <end position="137"/>
    </location>
</feature>